<accession>A0ABT3J6D1</accession>
<reference evidence="1 2" key="1">
    <citation type="submission" date="2022-10" db="EMBL/GenBank/DDBJ databases">
        <title>Defluviimonas sp. CAU 1641 isolated from mud.</title>
        <authorList>
            <person name="Kim W."/>
        </authorList>
    </citation>
    <scope>NUCLEOTIDE SEQUENCE [LARGE SCALE GENOMIC DNA]</scope>
    <source>
        <strain evidence="1 2">CAU 1641</strain>
    </source>
</reference>
<organism evidence="1 2">
    <name type="scientific">Defluviimonas salinarum</name>
    <dbReference type="NCBI Taxonomy" id="2992147"/>
    <lineage>
        <taxon>Bacteria</taxon>
        <taxon>Pseudomonadati</taxon>
        <taxon>Pseudomonadota</taxon>
        <taxon>Alphaproteobacteria</taxon>
        <taxon>Rhodobacterales</taxon>
        <taxon>Paracoccaceae</taxon>
        <taxon>Albidovulum</taxon>
    </lineage>
</organism>
<keyword evidence="2" id="KW-1185">Reference proteome</keyword>
<dbReference type="Proteomes" id="UP001207582">
    <property type="component" value="Unassembled WGS sequence"/>
</dbReference>
<dbReference type="RefSeq" id="WP_264772644.1">
    <property type="nucleotide sequence ID" value="NZ_JAPDOG010000014.1"/>
</dbReference>
<comment type="caution">
    <text evidence="1">The sequence shown here is derived from an EMBL/GenBank/DDBJ whole genome shotgun (WGS) entry which is preliminary data.</text>
</comment>
<evidence type="ECO:0000313" key="2">
    <source>
        <dbReference type="Proteomes" id="UP001207582"/>
    </source>
</evidence>
<gene>
    <name evidence="1" type="ORF">OM960_15785</name>
</gene>
<dbReference type="EMBL" id="JAPDOG010000014">
    <property type="protein sequence ID" value="MCW3783010.1"/>
    <property type="molecule type" value="Genomic_DNA"/>
</dbReference>
<evidence type="ECO:0000313" key="1">
    <source>
        <dbReference type="EMBL" id="MCW3783010.1"/>
    </source>
</evidence>
<name>A0ABT3J6D1_9RHOB</name>
<protein>
    <submittedName>
        <fullName evidence="1">Uncharacterized protein</fullName>
    </submittedName>
</protein>
<sequence>MPPSLSAKRFIRSLRKTLFDRGNRDAHLLFDAMVLRAKADGGYGAEFVCFAEVPSTVALREISRPFGDYWKDLEFANRIDEIDAAMLPAKARLAATPRSLDGRIFPAIEIGGGWSLSLQGDSAGYACRPRERLATLEEYDLLEGVIYGPGGETVDPARLGLPFAVRTKFTDARDDGPSIGTHLDWSDIHEIRISLEQARRVGLAPAGEAPAPDGRYTWILAGNNRCGEFMSAHASRAAALDEISEILGFEDEDIAEDSPEYWTWAEARLAATSVSLNFGKLDKKTNEIVDEWRQSAVEPEPAGQDPAP</sequence>
<proteinExistence type="predicted"/>